<sequence length="63" mass="7396">MNPYEKVFRAFVTNLDRSSLIREAHIFYVDQVRTILDWTDLGDAKQLAEIRKLESAFRVVVNP</sequence>
<gene>
    <name evidence="1" type="ORF">WJ0W_005822</name>
</gene>
<accession>A0ABN8UEJ8</accession>
<dbReference type="EMBL" id="CALYLO010000012">
    <property type="protein sequence ID" value="CAH8248638.1"/>
    <property type="molecule type" value="Genomic_DNA"/>
</dbReference>
<dbReference type="RefSeq" id="WP_143799602.1">
    <property type="nucleotide sequence ID" value="NZ_AP031286.1"/>
</dbReference>
<dbReference type="Proteomes" id="UP001154322">
    <property type="component" value="Unassembled WGS sequence"/>
</dbReference>
<protein>
    <submittedName>
        <fullName evidence="1">Uncharacterized protein</fullName>
    </submittedName>
</protein>
<comment type="caution">
    <text evidence="1">The sequence shown here is derived from an EMBL/GenBank/DDBJ whole genome shotgun (WGS) entry which is preliminary data.</text>
</comment>
<name>A0ABN8UEJ8_9BACL</name>
<reference evidence="1" key="1">
    <citation type="submission" date="2022-06" db="EMBL/GenBank/DDBJ databases">
        <authorList>
            <person name="Dietemann V."/>
            <person name="Ory F."/>
            <person name="Dainat B."/>
            <person name="Oberhansli S."/>
        </authorList>
    </citation>
    <scope>NUCLEOTIDE SEQUENCE</scope>
    <source>
        <strain evidence="1">Ena-SAMPLE-TAB-26-04-2022-14:26:32:270-5432</strain>
    </source>
</reference>
<evidence type="ECO:0000313" key="1">
    <source>
        <dbReference type="EMBL" id="CAH8248638.1"/>
    </source>
</evidence>
<organism evidence="1 2">
    <name type="scientific">Paenibacillus melissococcoides</name>
    <dbReference type="NCBI Taxonomy" id="2912268"/>
    <lineage>
        <taxon>Bacteria</taxon>
        <taxon>Bacillati</taxon>
        <taxon>Bacillota</taxon>
        <taxon>Bacilli</taxon>
        <taxon>Bacillales</taxon>
        <taxon>Paenibacillaceae</taxon>
        <taxon>Paenibacillus</taxon>
    </lineage>
</organism>
<keyword evidence="2" id="KW-1185">Reference proteome</keyword>
<evidence type="ECO:0000313" key="2">
    <source>
        <dbReference type="Proteomes" id="UP001154322"/>
    </source>
</evidence>
<proteinExistence type="predicted"/>